<evidence type="ECO:0000313" key="11">
    <source>
        <dbReference type="EMBL" id="OGK50854.1"/>
    </source>
</evidence>
<dbReference type="SUPFAM" id="SSF55681">
    <property type="entry name" value="Class II aaRS and biotin synthetases"/>
    <property type="match status" value="1"/>
</dbReference>
<dbReference type="GO" id="GO:0005737">
    <property type="term" value="C:cytoplasm"/>
    <property type="evidence" value="ECO:0007669"/>
    <property type="project" value="UniProtKB-SubCell"/>
</dbReference>
<feature type="binding site" evidence="9">
    <location>
        <position position="125"/>
    </location>
    <ligand>
        <name>L-histidine</name>
        <dbReference type="ChEBI" id="CHEBI:57595"/>
    </ligand>
</feature>
<comment type="subcellular location">
    <subcellularLocation>
        <location evidence="8">Cytoplasm</location>
    </subcellularLocation>
</comment>
<dbReference type="GO" id="GO:0005524">
    <property type="term" value="F:ATP binding"/>
    <property type="evidence" value="ECO:0007669"/>
    <property type="project" value="UniProtKB-UniRule"/>
</dbReference>
<feature type="binding site" evidence="9">
    <location>
        <begin position="81"/>
        <end position="83"/>
    </location>
    <ligand>
        <name>L-histidine</name>
        <dbReference type="ChEBI" id="CHEBI:57595"/>
    </ligand>
</feature>
<dbReference type="HAMAP" id="MF_00127">
    <property type="entry name" value="His_tRNA_synth"/>
    <property type="match status" value="1"/>
</dbReference>
<dbReference type="Pfam" id="PF03129">
    <property type="entry name" value="HGTP_anticodon"/>
    <property type="match status" value="1"/>
</dbReference>
<keyword evidence="3 8" id="KW-0547">Nucleotide-binding</keyword>
<evidence type="ECO:0000256" key="5">
    <source>
        <dbReference type="ARBA" id="ARBA00022917"/>
    </source>
</evidence>
<feature type="binding site" evidence="9">
    <location>
        <position position="129"/>
    </location>
    <ligand>
        <name>L-histidine</name>
        <dbReference type="ChEBI" id="CHEBI:57595"/>
    </ligand>
</feature>
<evidence type="ECO:0000256" key="6">
    <source>
        <dbReference type="ARBA" id="ARBA00023146"/>
    </source>
</evidence>
<dbReference type="Pfam" id="PF13393">
    <property type="entry name" value="tRNA-synt_His"/>
    <property type="match status" value="1"/>
</dbReference>
<evidence type="ECO:0000256" key="4">
    <source>
        <dbReference type="ARBA" id="ARBA00022840"/>
    </source>
</evidence>
<keyword evidence="4 8" id="KW-0067">ATP-binding</keyword>
<dbReference type="Gene3D" id="3.30.930.10">
    <property type="entry name" value="Bira Bifunctional Protein, Domain 2"/>
    <property type="match status" value="1"/>
</dbReference>
<dbReference type="Proteomes" id="UP000178558">
    <property type="component" value="Unassembled WGS sequence"/>
</dbReference>
<feature type="binding site" evidence="9">
    <location>
        <position position="263"/>
    </location>
    <ligand>
        <name>L-histidine</name>
        <dbReference type="ChEBI" id="CHEBI:57595"/>
    </ligand>
</feature>
<accession>A0A1F7J5G4</accession>
<dbReference type="InterPro" id="IPR045864">
    <property type="entry name" value="aa-tRNA-synth_II/BPL/LPL"/>
</dbReference>
<protein>
    <recommendedName>
        <fullName evidence="8">Histidine--tRNA ligase</fullName>
        <ecNumber evidence="8">6.1.1.21</ecNumber>
    </recommendedName>
    <alternativeName>
        <fullName evidence="8">Histidyl-tRNA synthetase</fullName>
        <shortName evidence="8">HisRS</shortName>
    </alternativeName>
</protein>
<dbReference type="EMBL" id="MGAQ01000010">
    <property type="protein sequence ID" value="OGK50854.1"/>
    <property type="molecule type" value="Genomic_DNA"/>
</dbReference>
<dbReference type="CDD" id="cd00859">
    <property type="entry name" value="HisRS_anticodon"/>
    <property type="match status" value="1"/>
</dbReference>
<evidence type="ECO:0000259" key="10">
    <source>
        <dbReference type="PROSITE" id="PS50862"/>
    </source>
</evidence>
<dbReference type="SUPFAM" id="SSF52954">
    <property type="entry name" value="Class II aaRS ABD-related"/>
    <property type="match status" value="1"/>
</dbReference>
<feature type="binding site" evidence="9">
    <location>
        <position position="111"/>
    </location>
    <ligand>
        <name>L-histidine</name>
        <dbReference type="ChEBI" id="CHEBI:57595"/>
    </ligand>
</feature>
<evidence type="ECO:0000313" key="12">
    <source>
        <dbReference type="Proteomes" id="UP000178558"/>
    </source>
</evidence>
<dbReference type="InterPro" id="IPR006195">
    <property type="entry name" value="aa-tRNA-synth_II"/>
</dbReference>
<dbReference type="NCBIfam" id="TIGR00442">
    <property type="entry name" value="hisS"/>
    <property type="match status" value="1"/>
</dbReference>
<dbReference type="Gene3D" id="3.40.50.800">
    <property type="entry name" value="Anticodon-binding domain"/>
    <property type="match status" value="1"/>
</dbReference>
<dbReference type="InterPro" id="IPR036621">
    <property type="entry name" value="Anticodon-bd_dom_sf"/>
</dbReference>
<organism evidence="11 12">
    <name type="scientific">Candidatus Roizmanbacteria bacterium RIFCSPLOWO2_01_FULL_40_42</name>
    <dbReference type="NCBI Taxonomy" id="1802066"/>
    <lineage>
        <taxon>Bacteria</taxon>
        <taxon>Candidatus Roizmaniibacteriota</taxon>
    </lineage>
</organism>
<gene>
    <name evidence="8" type="primary">hisS</name>
    <name evidence="11" type="ORF">A3B50_01075</name>
</gene>
<dbReference type="InterPro" id="IPR041715">
    <property type="entry name" value="HisRS-like_core"/>
</dbReference>
<dbReference type="GO" id="GO:0006427">
    <property type="term" value="P:histidyl-tRNA aminoacylation"/>
    <property type="evidence" value="ECO:0007669"/>
    <property type="project" value="UniProtKB-UniRule"/>
</dbReference>
<evidence type="ECO:0000256" key="1">
    <source>
        <dbReference type="ARBA" id="ARBA00008226"/>
    </source>
</evidence>
<feature type="domain" description="Aminoacyl-transfer RNA synthetases class-II family profile" evidence="10">
    <location>
        <begin position="1"/>
        <end position="340"/>
    </location>
</feature>
<dbReference type="InterPro" id="IPR004154">
    <property type="entry name" value="Anticodon-bd"/>
</dbReference>
<reference evidence="11 12" key="1">
    <citation type="journal article" date="2016" name="Nat. Commun.">
        <title>Thousands of microbial genomes shed light on interconnected biogeochemical processes in an aquifer system.</title>
        <authorList>
            <person name="Anantharaman K."/>
            <person name="Brown C.T."/>
            <person name="Hug L.A."/>
            <person name="Sharon I."/>
            <person name="Castelle C.J."/>
            <person name="Probst A.J."/>
            <person name="Thomas B.C."/>
            <person name="Singh A."/>
            <person name="Wilkins M.J."/>
            <person name="Karaoz U."/>
            <person name="Brodie E.L."/>
            <person name="Williams K.H."/>
            <person name="Hubbard S.S."/>
            <person name="Banfield J.F."/>
        </authorList>
    </citation>
    <scope>NUCLEOTIDE SEQUENCE [LARGE SCALE GENOMIC DNA]</scope>
</reference>
<feature type="binding site" evidence="9">
    <location>
        <begin position="267"/>
        <end position="268"/>
    </location>
    <ligand>
        <name>L-histidine</name>
        <dbReference type="ChEBI" id="CHEBI:57595"/>
    </ligand>
</feature>
<dbReference type="GO" id="GO:0004821">
    <property type="term" value="F:histidine-tRNA ligase activity"/>
    <property type="evidence" value="ECO:0007669"/>
    <property type="project" value="UniProtKB-UniRule"/>
</dbReference>
<keyword evidence="5 8" id="KW-0648">Protein biosynthesis</keyword>
<sequence>MSKIKPQTLKGFRDFLPEEMKIRNAVINACREVFESFGFDPLETPTLEYASTLLEKYGDEADRLVYTFKDKGDRNVGLIYDLTVPTAKVLAMYPGKIQLPFKRYQMQRVWRADKPQKGRYREFAQCDIDIFGVKSPLADAEILAVTYTLLTTLGFKNFTIKLNSRTILFNLLKKAGIADKKQQLSVLQTIDKLDKKSKQEVSAELGKKGLENSKIKKVFSLLETAKIEDDSGLNSMKQAVEFMGVLPKTKKQSGYEFVPYMVRGLNYYTGPVFETVIDNLSLGSVAAGGRYDNLVSLLGGPDVTGTGTTFGFDRICDALTELKIKEVDANKTRVLVTTWPGLESKSMELAANIRALGISCELFLEEKPYEKQLKYADKKGFPFVILLGPEEINNNKVVLRNMKTREQKELSQGELLQTLNPSI</sequence>
<evidence type="ECO:0000256" key="9">
    <source>
        <dbReference type="PIRSR" id="PIRSR001549-1"/>
    </source>
</evidence>
<comment type="catalytic activity">
    <reaction evidence="7 8">
        <text>tRNA(His) + L-histidine + ATP = L-histidyl-tRNA(His) + AMP + diphosphate + H(+)</text>
        <dbReference type="Rhea" id="RHEA:17313"/>
        <dbReference type="Rhea" id="RHEA-COMP:9665"/>
        <dbReference type="Rhea" id="RHEA-COMP:9689"/>
        <dbReference type="ChEBI" id="CHEBI:15378"/>
        <dbReference type="ChEBI" id="CHEBI:30616"/>
        <dbReference type="ChEBI" id="CHEBI:33019"/>
        <dbReference type="ChEBI" id="CHEBI:57595"/>
        <dbReference type="ChEBI" id="CHEBI:78442"/>
        <dbReference type="ChEBI" id="CHEBI:78527"/>
        <dbReference type="ChEBI" id="CHEBI:456215"/>
        <dbReference type="EC" id="6.1.1.21"/>
    </reaction>
</comment>
<evidence type="ECO:0000256" key="8">
    <source>
        <dbReference type="HAMAP-Rule" id="MF_00127"/>
    </source>
</evidence>
<dbReference type="PANTHER" id="PTHR11476">
    <property type="entry name" value="HISTIDYL-TRNA SYNTHETASE"/>
    <property type="match status" value="1"/>
</dbReference>
<comment type="similarity">
    <text evidence="1 8">Belongs to the class-II aminoacyl-tRNA synthetase family.</text>
</comment>
<keyword evidence="6 8" id="KW-0030">Aminoacyl-tRNA synthetase</keyword>
<dbReference type="PANTHER" id="PTHR11476:SF7">
    <property type="entry name" value="HISTIDINE--TRNA LIGASE"/>
    <property type="match status" value="1"/>
</dbReference>
<comment type="subunit">
    <text evidence="8">Homodimer.</text>
</comment>
<dbReference type="InterPro" id="IPR004516">
    <property type="entry name" value="HisRS/HisZ"/>
</dbReference>
<evidence type="ECO:0000256" key="7">
    <source>
        <dbReference type="ARBA" id="ARBA00047639"/>
    </source>
</evidence>
<comment type="caution">
    <text evidence="11">The sequence shown here is derived from an EMBL/GenBank/DDBJ whole genome shotgun (WGS) entry which is preliminary data.</text>
</comment>
<name>A0A1F7J5G4_9BACT</name>
<dbReference type="CDD" id="cd00773">
    <property type="entry name" value="HisRS-like_core"/>
    <property type="match status" value="1"/>
</dbReference>
<dbReference type="InterPro" id="IPR033656">
    <property type="entry name" value="HisRS_anticodon"/>
</dbReference>
<dbReference type="InterPro" id="IPR015807">
    <property type="entry name" value="His-tRNA-ligase"/>
</dbReference>
<dbReference type="PROSITE" id="PS50862">
    <property type="entry name" value="AA_TRNA_LIGASE_II"/>
    <property type="match status" value="1"/>
</dbReference>
<dbReference type="EC" id="6.1.1.21" evidence="8"/>
<evidence type="ECO:0000256" key="3">
    <source>
        <dbReference type="ARBA" id="ARBA00022741"/>
    </source>
</evidence>
<proteinExistence type="inferred from homology"/>
<dbReference type="PIRSF" id="PIRSF001549">
    <property type="entry name" value="His-tRNA_synth"/>
    <property type="match status" value="1"/>
</dbReference>
<dbReference type="AlphaFoldDB" id="A0A1F7J5G4"/>
<evidence type="ECO:0000256" key="2">
    <source>
        <dbReference type="ARBA" id="ARBA00022598"/>
    </source>
</evidence>
<keyword evidence="2 8" id="KW-0436">Ligase</keyword>
<keyword evidence="8" id="KW-0963">Cytoplasm</keyword>